<keyword evidence="1" id="KW-0472">Membrane</keyword>
<evidence type="ECO:0000313" key="2">
    <source>
        <dbReference type="EMBL" id="KAF2716548.1"/>
    </source>
</evidence>
<dbReference type="AlphaFoldDB" id="A0A9P4UK97"/>
<feature type="transmembrane region" description="Helical" evidence="1">
    <location>
        <begin position="21"/>
        <end position="43"/>
    </location>
</feature>
<name>A0A9P4UK97_9PEZI</name>
<evidence type="ECO:0000256" key="1">
    <source>
        <dbReference type="SAM" id="Phobius"/>
    </source>
</evidence>
<keyword evidence="1" id="KW-0812">Transmembrane</keyword>
<organism evidence="2 3">
    <name type="scientific">Polychaeton citri CBS 116435</name>
    <dbReference type="NCBI Taxonomy" id="1314669"/>
    <lineage>
        <taxon>Eukaryota</taxon>
        <taxon>Fungi</taxon>
        <taxon>Dikarya</taxon>
        <taxon>Ascomycota</taxon>
        <taxon>Pezizomycotina</taxon>
        <taxon>Dothideomycetes</taxon>
        <taxon>Dothideomycetidae</taxon>
        <taxon>Capnodiales</taxon>
        <taxon>Capnodiaceae</taxon>
        <taxon>Polychaeton</taxon>
    </lineage>
</organism>
<evidence type="ECO:0000313" key="3">
    <source>
        <dbReference type="Proteomes" id="UP000799441"/>
    </source>
</evidence>
<gene>
    <name evidence="2" type="ORF">K431DRAFT_13439</name>
</gene>
<sequence>MGEWVEREREILWFLQLLQHRVGWVGSLTLVCYCITVGIWLLLLSMPSKWERPEASPSDNVAYRQTEREREVFHMRESSPSRHWATTWQLSEAESLLCIGCWSGGGDGDGVVVMLMLRACMYTALLTRRGIEVPMTRAIVARLLWITLPLLKTNWLFWCFPFDRQPPKRACTWPRHQYGNGPRKWFAQ</sequence>
<keyword evidence="3" id="KW-1185">Reference proteome</keyword>
<proteinExistence type="predicted"/>
<keyword evidence="1" id="KW-1133">Transmembrane helix</keyword>
<comment type="caution">
    <text evidence="2">The sequence shown here is derived from an EMBL/GenBank/DDBJ whole genome shotgun (WGS) entry which is preliminary data.</text>
</comment>
<accession>A0A9P4UK97</accession>
<dbReference type="Proteomes" id="UP000799441">
    <property type="component" value="Unassembled WGS sequence"/>
</dbReference>
<dbReference type="EMBL" id="MU003870">
    <property type="protein sequence ID" value="KAF2716548.1"/>
    <property type="molecule type" value="Genomic_DNA"/>
</dbReference>
<protein>
    <submittedName>
        <fullName evidence="2">Uncharacterized protein</fullName>
    </submittedName>
</protein>
<reference evidence="2" key="1">
    <citation type="journal article" date="2020" name="Stud. Mycol.">
        <title>101 Dothideomycetes genomes: a test case for predicting lifestyles and emergence of pathogens.</title>
        <authorList>
            <person name="Haridas S."/>
            <person name="Albert R."/>
            <person name="Binder M."/>
            <person name="Bloem J."/>
            <person name="Labutti K."/>
            <person name="Salamov A."/>
            <person name="Andreopoulos B."/>
            <person name="Baker S."/>
            <person name="Barry K."/>
            <person name="Bills G."/>
            <person name="Bluhm B."/>
            <person name="Cannon C."/>
            <person name="Castanera R."/>
            <person name="Culley D."/>
            <person name="Daum C."/>
            <person name="Ezra D."/>
            <person name="Gonzalez J."/>
            <person name="Henrissat B."/>
            <person name="Kuo A."/>
            <person name="Liang C."/>
            <person name="Lipzen A."/>
            <person name="Lutzoni F."/>
            <person name="Magnuson J."/>
            <person name="Mondo S."/>
            <person name="Nolan M."/>
            <person name="Ohm R."/>
            <person name="Pangilinan J."/>
            <person name="Park H.-J."/>
            <person name="Ramirez L."/>
            <person name="Alfaro M."/>
            <person name="Sun H."/>
            <person name="Tritt A."/>
            <person name="Yoshinaga Y."/>
            <person name="Zwiers L.-H."/>
            <person name="Turgeon B."/>
            <person name="Goodwin S."/>
            <person name="Spatafora J."/>
            <person name="Crous P."/>
            <person name="Grigoriev I."/>
        </authorList>
    </citation>
    <scope>NUCLEOTIDE SEQUENCE</scope>
    <source>
        <strain evidence="2">CBS 116435</strain>
    </source>
</reference>